<dbReference type="AlphaFoldDB" id="A0A6J7I580"/>
<dbReference type="EMBL" id="CAFBMY010000076">
    <property type="protein sequence ID" value="CAB4925666.1"/>
    <property type="molecule type" value="Genomic_DNA"/>
</dbReference>
<evidence type="ECO:0000259" key="2">
    <source>
        <dbReference type="Pfam" id="PF00496"/>
    </source>
</evidence>
<evidence type="ECO:0000313" key="8">
    <source>
        <dbReference type="EMBL" id="CAB4990091.1"/>
    </source>
</evidence>
<evidence type="ECO:0000313" key="6">
    <source>
        <dbReference type="EMBL" id="CAB4842019.1"/>
    </source>
</evidence>
<dbReference type="EMBL" id="CAEZZR010000048">
    <property type="protein sequence ID" value="CAB4772617.1"/>
    <property type="molecule type" value="Genomic_DNA"/>
</dbReference>
<dbReference type="PANTHER" id="PTHR30290:SF38">
    <property type="entry name" value="D,D-DIPEPTIDE-BINDING PERIPLASMIC PROTEIN DDPA-RELATED"/>
    <property type="match status" value="1"/>
</dbReference>
<name>A0A6J7I580_9ZZZZ</name>
<sequence>MTQRSRMRFSAVSVFAVVGALALGMIASGPANAAISKTTLVVGMSADLDFLDPAATMDNAQWKITYPCYQRLVEYNGASTDVVPGLASAWRISRDHLTYTFTIKSGQKFSDGTAVTAKAVQYTFERMLKVAKGPADNFTSIASVRANGLKTVVFVLNQVSPQFLYTLAGNYGGIVNPTTASKAVSGDNGQAYLADHTAGSGAYVLTEWKKGQYLKLEQNKFYGGKKPVLETVLFKIVGDASSQRLQLGKGEIDIAEGITSDQYAAVAKEDGNTVINKPSLTVDIMYINSGKGNVALKNKLVRQAISYALDYEGIMAATQAGNATQMNGPIPDGMWGQDPKGFQYTTNVTKAKALLAQAGVSNLSLDLVYSARKSWWATEAQLIQANLAKAGITVNLKLTEYATARQLIDAGTFDLCLGTWSPDYADPSMFMNFWFDSGNFGLAGNRSFYSNPAVDKLIRSAASITDQKKRTALYIQAQKIVVEEAAYGYLYQMNYRLALRTDVKGFVYNPMIEQIYNLETMYKA</sequence>
<dbReference type="Gene3D" id="3.40.190.10">
    <property type="entry name" value="Periplasmic binding protein-like II"/>
    <property type="match status" value="1"/>
</dbReference>
<dbReference type="EMBL" id="CAFBQK010000056">
    <property type="protein sequence ID" value="CAB5049773.1"/>
    <property type="molecule type" value="Genomic_DNA"/>
</dbReference>
<accession>A0A6J7I580</accession>
<dbReference type="InterPro" id="IPR039424">
    <property type="entry name" value="SBP_5"/>
</dbReference>
<dbReference type="GO" id="GO:0042938">
    <property type="term" value="P:dipeptide transport"/>
    <property type="evidence" value="ECO:0007669"/>
    <property type="project" value="TreeGrafter"/>
</dbReference>
<dbReference type="GO" id="GO:0030288">
    <property type="term" value="C:outer membrane-bounded periplasmic space"/>
    <property type="evidence" value="ECO:0007669"/>
    <property type="project" value="TreeGrafter"/>
</dbReference>
<dbReference type="SUPFAM" id="SSF53850">
    <property type="entry name" value="Periplasmic binding protein-like II"/>
    <property type="match status" value="1"/>
</dbReference>
<feature type="domain" description="Solute-binding protein family 5" evidence="2">
    <location>
        <begin position="82"/>
        <end position="440"/>
    </location>
</feature>
<evidence type="ECO:0000313" key="3">
    <source>
        <dbReference type="EMBL" id="CAB4655990.1"/>
    </source>
</evidence>
<organism evidence="7">
    <name type="scientific">freshwater metagenome</name>
    <dbReference type="NCBI Taxonomy" id="449393"/>
    <lineage>
        <taxon>unclassified sequences</taxon>
        <taxon>metagenomes</taxon>
        <taxon>ecological metagenomes</taxon>
    </lineage>
</organism>
<keyword evidence="1" id="KW-0732">Signal</keyword>
<dbReference type="Pfam" id="PF00496">
    <property type="entry name" value="SBP_bac_5"/>
    <property type="match status" value="1"/>
</dbReference>
<evidence type="ECO:0000313" key="10">
    <source>
        <dbReference type="EMBL" id="CAB5077711.1"/>
    </source>
</evidence>
<dbReference type="Gene3D" id="3.90.76.10">
    <property type="entry name" value="Dipeptide-binding Protein, Domain 1"/>
    <property type="match status" value="1"/>
</dbReference>
<evidence type="ECO:0000313" key="5">
    <source>
        <dbReference type="EMBL" id="CAB4827447.1"/>
    </source>
</evidence>
<dbReference type="EMBL" id="CAFBRB010000198">
    <property type="protein sequence ID" value="CAB5077711.1"/>
    <property type="molecule type" value="Genomic_DNA"/>
</dbReference>
<dbReference type="EMBL" id="CAEZWO010000029">
    <property type="protein sequence ID" value="CAB4655990.1"/>
    <property type="molecule type" value="Genomic_DNA"/>
</dbReference>
<dbReference type="EMBL" id="CAFABI010000054">
    <property type="protein sequence ID" value="CAB4827447.1"/>
    <property type="molecule type" value="Genomic_DNA"/>
</dbReference>
<dbReference type="InterPro" id="IPR030678">
    <property type="entry name" value="Peptide/Ni-bd"/>
</dbReference>
<protein>
    <submittedName>
        <fullName evidence="7">Unannotated protein</fullName>
    </submittedName>
</protein>
<reference evidence="7" key="1">
    <citation type="submission" date="2020-05" db="EMBL/GenBank/DDBJ databases">
        <authorList>
            <person name="Chiriac C."/>
            <person name="Salcher M."/>
            <person name="Ghai R."/>
            <person name="Kavagutti S V."/>
        </authorList>
    </citation>
    <scope>NUCLEOTIDE SEQUENCE</scope>
</reference>
<evidence type="ECO:0000313" key="9">
    <source>
        <dbReference type="EMBL" id="CAB5049773.1"/>
    </source>
</evidence>
<evidence type="ECO:0000313" key="7">
    <source>
        <dbReference type="EMBL" id="CAB4925666.1"/>
    </source>
</evidence>
<dbReference type="GO" id="GO:0043190">
    <property type="term" value="C:ATP-binding cassette (ABC) transporter complex"/>
    <property type="evidence" value="ECO:0007669"/>
    <property type="project" value="InterPro"/>
</dbReference>
<dbReference type="PIRSF" id="PIRSF002741">
    <property type="entry name" value="MppA"/>
    <property type="match status" value="1"/>
</dbReference>
<evidence type="ECO:0000256" key="1">
    <source>
        <dbReference type="ARBA" id="ARBA00022729"/>
    </source>
</evidence>
<dbReference type="EMBL" id="CAFBOJ010000173">
    <property type="protein sequence ID" value="CAB4990091.1"/>
    <property type="molecule type" value="Genomic_DNA"/>
</dbReference>
<dbReference type="PANTHER" id="PTHR30290">
    <property type="entry name" value="PERIPLASMIC BINDING COMPONENT OF ABC TRANSPORTER"/>
    <property type="match status" value="1"/>
</dbReference>
<dbReference type="Gene3D" id="3.10.105.10">
    <property type="entry name" value="Dipeptide-binding Protein, Domain 3"/>
    <property type="match status" value="1"/>
</dbReference>
<proteinExistence type="predicted"/>
<dbReference type="CDD" id="cd08512">
    <property type="entry name" value="PBP2_NikA_DppA_OppA_like_7"/>
    <property type="match status" value="1"/>
</dbReference>
<dbReference type="InterPro" id="IPR000914">
    <property type="entry name" value="SBP_5_dom"/>
</dbReference>
<dbReference type="EMBL" id="CAFAZX010000023">
    <property type="protein sequence ID" value="CAB4842019.1"/>
    <property type="molecule type" value="Genomic_DNA"/>
</dbReference>
<gene>
    <name evidence="3" type="ORF">UFOPK2254_00432</name>
    <name evidence="4" type="ORF">UFOPK2907_00639</name>
    <name evidence="5" type="ORF">UFOPK3197_00611</name>
    <name evidence="6" type="ORF">UFOPK3241_00571</name>
    <name evidence="7" type="ORF">UFOPK3707_00586</name>
    <name evidence="8" type="ORF">UFOPK3937_01237</name>
    <name evidence="9" type="ORF">UFOPK4265_00572</name>
    <name evidence="10" type="ORF">UFOPK4401_01319</name>
</gene>
<evidence type="ECO:0000313" key="4">
    <source>
        <dbReference type="EMBL" id="CAB4772617.1"/>
    </source>
</evidence>
<dbReference type="GO" id="GO:1904680">
    <property type="term" value="F:peptide transmembrane transporter activity"/>
    <property type="evidence" value="ECO:0007669"/>
    <property type="project" value="TreeGrafter"/>
</dbReference>